<dbReference type="InterPro" id="IPR036714">
    <property type="entry name" value="SDH_sf"/>
</dbReference>
<evidence type="ECO:0000256" key="3">
    <source>
        <dbReference type="ARBA" id="ARBA00023186"/>
    </source>
</evidence>
<dbReference type="Gene3D" id="1.10.150.250">
    <property type="entry name" value="Flavinator of succinate dehydrogenase"/>
    <property type="match status" value="1"/>
</dbReference>
<protein>
    <recommendedName>
        <fullName evidence="4">Succinate dehydrogenase assembly factor 2, mitochondrial</fullName>
        <shortName evidence="4">SDH assembly factor 2</shortName>
        <shortName evidence="4">SDHAF2</shortName>
    </recommendedName>
</protein>
<comment type="subunit">
    <text evidence="4">Interacts with the flavoprotein subunit within the SDH catalytic dimer.</text>
</comment>
<dbReference type="eggNOG" id="KOG3326">
    <property type="taxonomic scope" value="Eukaryota"/>
</dbReference>
<dbReference type="STRING" id="32264.T1JTU3"/>
<comment type="similarity">
    <text evidence="4">Belongs to the SDHAF2 family.</text>
</comment>
<evidence type="ECO:0000256" key="4">
    <source>
        <dbReference type="HAMAP-Rule" id="MF_03057"/>
    </source>
</evidence>
<reference evidence="5" key="2">
    <citation type="submission" date="2015-06" db="UniProtKB">
        <authorList>
            <consortium name="EnsemblMetazoa"/>
        </authorList>
    </citation>
    <scope>IDENTIFICATION</scope>
</reference>
<dbReference type="InterPro" id="IPR028882">
    <property type="entry name" value="SDHAF2"/>
</dbReference>
<dbReference type="InterPro" id="IPR005631">
    <property type="entry name" value="SDH"/>
</dbReference>
<proteinExistence type="inferred from homology"/>
<dbReference type="GO" id="GO:0005759">
    <property type="term" value="C:mitochondrial matrix"/>
    <property type="evidence" value="ECO:0007669"/>
    <property type="project" value="UniProtKB-SubCell"/>
</dbReference>
<evidence type="ECO:0000256" key="1">
    <source>
        <dbReference type="ARBA" id="ARBA00004305"/>
    </source>
</evidence>
<dbReference type="GO" id="GO:0034553">
    <property type="term" value="P:mitochondrial respiratory chain complex II assembly"/>
    <property type="evidence" value="ECO:0007669"/>
    <property type="project" value="TreeGrafter"/>
</dbReference>
<dbReference type="FunFam" id="1.10.150.250:FF:000002">
    <property type="entry name" value="Succinate dehydrogenase assembly factor 2, mitochondrial"/>
    <property type="match status" value="1"/>
</dbReference>
<dbReference type="OrthoDB" id="284292at2759"/>
<evidence type="ECO:0000313" key="5">
    <source>
        <dbReference type="EnsemblMetazoa" id="tetur01g15410.1"/>
    </source>
</evidence>
<reference evidence="6" key="1">
    <citation type="submission" date="2011-08" db="EMBL/GenBank/DDBJ databases">
        <authorList>
            <person name="Rombauts S."/>
        </authorList>
    </citation>
    <scope>NUCLEOTIDE SEQUENCE</scope>
    <source>
        <strain evidence="6">London</strain>
    </source>
</reference>
<keyword evidence="3 4" id="KW-0143">Chaperone</keyword>
<name>T1JTU3_TETUR</name>
<evidence type="ECO:0000256" key="2">
    <source>
        <dbReference type="ARBA" id="ARBA00023128"/>
    </source>
</evidence>
<accession>T1JTU3</accession>
<dbReference type="Proteomes" id="UP000015104">
    <property type="component" value="Unassembled WGS sequence"/>
</dbReference>
<dbReference type="GO" id="GO:0006099">
    <property type="term" value="P:tricarboxylic acid cycle"/>
    <property type="evidence" value="ECO:0007669"/>
    <property type="project" value="TreeGrafter"/>
</dbReference>
<dbReference type="EnsemblMetazoa" id="tetur01g15410.1">
    <property type="protein sequence ID" value="tetur01g15410.1"/>
    <property type="gene ID" value="tetur01g15410"/>
</dbReference>
<dbReference type="PANTHER" id="PTHR12469">
    <property type="entry name" value="PROTEIN EMI5 HOMOLOG, MITOCHONDRIAL"/>
    <property type="match status" value="1"/>
</dbReference>
<keyword evidence="6" id="KW-1185">Reference proteome</keyword>
<dbReference type="AlphaFoldDB" id="T1JTU3"/>
<comment type="function">
    <text evidence="4">Plays an essential role in the assembly of succinate dehydrogenase (SDH), an enzyme complex (also referred to as respiratory complex II) that is a component of both the tricarboxylic acid (TCA) cycle and the mitochondrial electron transport chain, and which couples the oxidation of succinate to fumarate with the reduction of ubiquinone (coenzyme Q) to ubiquinol. Required for flavinylation (covalent attachment of FAD) of the flavoprotein subunit of the SDH catalytic dimer.</text>
</comment>
<gene>
    <name evidence="5" type="primary">107366772</name>
</gene>
<dbReference type="OMA" id="TFAGKYL"/>
<dbReference type="GO" id="GO:0006121">
    <property type="term" value="P:mitochondrial electron transport, succinate to ubiquinone"/>
    <property type="evidence" value="ECO:0007669"/>
    <property type="project" value="UniProtKB-UniRule"/>
</dbReference>
<sequence length="158" mass="18420">MFKSLILSASTYPVRILSLGSPQLASNRWFSSGNNNDKDNYVESCESTEPPIPMYQRFNESIEVKRARLLYQSRKRGMLENDLILSTFAHRYLNTFDAQQLDVYDSLINGPSNDWDLFYWVVGKKETPPAFENPIMDLLKEHAKNHARENRTRQPPLY</sequence>
<dbReference type="PANTHER" id="PTHR12469:SF2">
    <property type="entry name" value="SUCCINATE DEHYDROGENASE ASSEMBLY FACTOR 2, MITOCHONDRIAL"/>
    <property type="match status" value="1"/>
</dbReference>
<dbReference type="HOGENOM" id="CLU_103054_0_3_1"/>
<dbReference type="EMBL" id="CAEY01000486">
    <property type="status" value="NOT_ANNOTATED_CDS"/>
    <property type="molecule type" value="Genomic_DNA"/>
</dbReference>
<dbReference type="SUPFAM" id="SSF109910">
    <property type="entry name" value="YgfY-like"/>
    <property type="match status" value="1"/>
</dbReference>
<evidence type="ECO:0000313" key="6">
    <source>
        <dbReference type="Proteomes" id="UP000015104"/>
    </source>
</evidence>
<organism evidence="5 6">
    <name type="scientific">Tetranychus urticae</name>
    <name type="common">Two-spotted spider mite</name>
    <dbReference type="NCBI Taxonomy" id="32264"/>
    <lineage>
        <taxon>Eukaryota</taxon>
        <taxon>Metazoa</taxon>
        <taxon>Ecdysozoa</taxon>
        <taxon>Arthropoda</taxon>
        <taxon>Chelicerata</taxon>
        <taxon>Arachnida</taxon>
        <taxon>Acari</taxon>
        <taxon>Acariformes</taxon>
        <taxon>Trombidiformes</taxon>
        <taxon>Prostigmata</taxon>
        <taxon>Eleutherengona</taxon>
        <taxon>Raphignathae</taxon>
        <taxon>Tetranychoidea</taxon>
        <taxon>Tetranychidae</taxon>
        <taxon>Tetranychus</taxon>
    </lineage>
</organism>
<dbReference type="Pfam" id="PF03937">
    <property type="entry name" value="Sdh5"/>
    <property type="match status" value="1"/>
</dbReference>
<dbReference type="KEGG" id="tut:107366772"/>
<keyword evidence="2 4" id="KW-0496">Mitochondrion</keyword>
<dbReference type="HAMAP" id="MF_03057">
    <property type="entry name" value="SDHAF2"/>
    <property type="match status" value="1"/>
</dbReference>
<comment type="subcellular location">
    <subcellularLocation>
        <location evidence="1 4">Mitochondrion matrix</location>
    </subcellularLocation>
</comment>